<feature type="domain" description="Response regulatory" evidence="2">
    <location>
        <begin position="4"/>
        <end position="120"/>
    </location>
</feature>
<dbReference type="GO" id="GO:0003677">
    <property type="term" value="F:DNA binding"/>
    <property type="evidence" value="ECO:0007669"/>
    <property type="project" value="UniProtKB-KW"/>
</dbReference>
<dbReference type="InterPro" id="IPR046947">
    <property type="entry name" value="LytR-like"/>
</dbReference>
<dbReference type="PROSITE" id="PS50110">
    <property type="entry name" value="RESPONSE_REGULATORY"/>
    <property type="match status" value="1"/>
</dbReference>
<evidence type="ECO:0000313" key="5">
    <source>
        <dbReference type="Proteomes" id="UP000323930"/>
    </source>
</evidence>
<dbReference type="AlphaFoldDB" id="A0A5D0IVH7"/>
<dbReference type="PROSITE" id="PS50930">
    <property type="entry name" value="HTH_LYTTR"/>
    <property type="match status" value="1"/>
</dbReference>
<comment type="caution">
    <text evidence="4">The sequence shown here is derived from an EMBL/GenBank/DDBJ whole genome shotgun (WGS) entry which is preliminary data.</text>
</comment>
<gene>
    <name evidence="4" type="ORF">FUA24_04600</name>
</gene>
<comment type="caution">
    <text evidence="1">Lacks conserved residue(s) required for the propagation of feature annotation.</text>
</comment>
<reference evidence="4 5" key="1">
    <citation type="submission" date="2019-08" db="EMBL/GenBank/DDBJ databases">
        <title>Seonamhaeicola sediminis sp. nov., isolated from marine sediment.</title>
        <authorList>
            <person name="Cao W.R."/>
        </authorList>
    </citation>
    <scope>NUCLEOTIDE SEQUENCE [LARGE SCALE GENOMIC DNA]</scope>
    <source>
        <strain evidence="4 5">B011</strain>
    </source>
</reference>
<keyword evidence="5" id="KW-1185">Reference proteome</keyword>
<dbReference type="InterPro" id="IPR011006">
    <property type="entry name" value="CheY-like_superfamily"/>
</dbReference>
<name>A0A5D0IVH7_9FLAO</name>
<sequence length="239" mass="27865">MFSYFIIDNKNLKVNNSLTKVLEDLPEFKCAGIGHDYLSSMNDILKESPDLIFINIDSEDSIDPFDFAKEVNEYLNDNTEFIAISATKDRTYESIKTGFFDYLLMPTTDLDIRKTVLRFKKKRPTKSSRICLKSYKDYRYLNTDEILFLRADNNTTDFHMADGSVVNSFKTLKTYQTILPKNFLRVHKSYIINSNFVSRINYGNLKCSFKKYSQKVPFTKFYKKNVDHMLNSIAALQAV</sequence>
<keyword evidence="4" id="KW-0238">DNA-binding</keyword>
<dbReference type="InterPro" id="IPR007492">
    <property type="entry name" value="LytTR_DNA-bd_dom"/>
</dbReference>
<dbReference type="PANTHER" id="PTHR37299">
    <property type="entry name" value="TRANSCRIPTIONAL REGULATOR-RELATED"/>
    <property type="match status" value="1"/>
</dbReference>
<organism evidence="4 5">
    <name type="scientific">Seonamhaeicola marinus</name>
    <dbReference type="NCBI Taxonomy" id="1912246"/>
    <lineage>
        <taxon>Bacteria</taxon>
        <taxon>Pseudomonadati</taxon>
        <taxon>Bacteroidota</taxon>
        <taxon>Flavobacteriia</taxon>
        <taxon>Flavobacteriales</taxon>
        <taxon>Flavobacteriaceae</taxon>
    </lineage>
</organism>
<dbReference type="GO" id="GO:0000156">
    <property type="term" value="F:phosphorelay response regulator activity"/>
    <property type="evidence" value="ECO:0007669"/>
    <property type="project" value="InterPro"/>
</dbReference>
<feature type="domain" description="HTH LytTR-type" evidence="3">
    <location>
        <begin position="130"/>
        <end position="232"/>
    </location>
</feature>
<evidence type="ECO:0000259" key="3">
    <source>
        <dbReference type="PROSITE" id="PS50930"/>
    </source>
</evidence>
<dbReference type="OrthoDB" id="2168082at2"/>
<dbReference type="EMBL" id="VSDQ01000332">
    <property type="protein sequence ID" value="TYA86810.1"/>
    <property type="molecule type" value="Genomic_DNA"/>
</dbReference>
<proteinExistence type="predicted"/>
<accession>A0A5D0IVH7</accession>
<dbReference type="Pfam" id="PF04397">
    <property type="entry name" value="LytTR"/>
    <property type="match status" value="1"/>
</dbReference>
<dbReference type="Gene3D" id="3.40.50.2300">
    <property type="match status" value="1"/>
</dbReference>
<protein>
    <submittedName>
        <fullName evidence="4">DNA-binding response regulator</fullName>
    </submittedName>
</protein>
<evidence type="ECO:0000259" key="2">
    <source>
        <dbReference type="PROSITE" id="PS50110"/>
    </source>
</evidence>
<dbReference type="RefSeq" id="WP_148540234.1">
    <property type="nucleotide sequence ID" value="NZ_VSDQ01000332.1"/>
</dbReference>
<dbReference type="InterPro" id="IPR001789">
    <property type="entry name" value="Sig_transdc_resp-reg_receiver"/>
</dbReference>
<evidence type="ECO:0000313" key="4">
    <source>
        <dbReference type="EMBL" id="TYA86810.1"/>
    </source>
</evidence>
<dbReference type="Proteomes" id="UP000323930">
    <property type="component" value="Unassembled WGS sequence"/>
</dbReference>
<dbReference type="SMART" id="SM00850">
    <property type="entry name" value="LytTR"/>
    <property type="match status" value="1"/>
</dbReference>
<dbReference type="SUPFAM" id="SSF52172">
    <property type="entry name" value="CheY-like"/>
    <property type="match status" value="1"/>
</dbReference>
<dbReference type="PANTHER" id="PTHR37299:SF1">
    <property type="entry name" value="STAGE 0 SPORULATION PROTEIN A HOMOLOG"/>
    <property type="match status" value="1"/>
</dbReference>
<dbReference type="Gene3D" id="2.40.50.1020">
    <property type="entry name" value="LytTr DNA-binding domain"/>
    <property type="match status" value="1"/>
</dbReference>
<evidence type="ECO:0000256" key="1">
    <source>
        <dbReference type="PROSITE-ProRule" id="PRU00169"/>
    </source>
</evidence>